<keyword evidence="2" id="KW-1185">Reference proteome</keyword>
<name>C3TX21_9ABAC</name>
<organism evidence="1 2">
    <name type="scientific">Euproctis pseudoconspersa nucleopolyhedrovirus</name>
    <dbReference type="NCBI Taxonomy" id="307467"/>
    <lineage>
        <taxon>Viruses</taxon>
        <taxon>Viruses incertae sedis</taxon>
        <taxon>Naldaviricetes</taxon>
        <taxon>Lefavirales</taxon>
        <taxon>Baculoviridae</taxon>
        <taxon>Alphabaculovirus</taxon>
        <taxon>Alphabaculovirus eupseudoconspersae</taxon>
    </lineage>
</organism>
<evidence type="ECO:0000313" key="1">
    <source>
        <dbReference type="EMBL" id="ACO53563.1"/>
    </source>
</evidence>
<dbReference type="CDD" id="cd23311">
    <property type="entry name" value="beta-trefoil_FGF_Bnl-like"/>
    <property type="match status" value="1"/>
</dbReference>
<dbReference type="GeneID" id="7804568"/>
<dbReference type="EMBL" id="FJ227128">
    <property type="protein sequence ID" value="ACO53563.1"/>
    <property type="molecule type" value="Genomic_DNA"/>
</dbReference>
<dbReference type="RefSeq" id="YP_002854723.1">
    <property type="nucleotide sequence ID" value="NC_012639.1"/>
</dbReference>
<evidence type="ECO:0000313" key="2">
    <source>
        <dbReference type="Proteomes" id="UP000203846"/>
    </source>
</evidence>
<reference evidence="1 2" key="1">
    <citation type="journal article" date="2009" name="Virus Genes">
        <title>Morphology and genome of Euproctis pseudoconspersa nucleopolyhedrovirus.</title>
        <authorList>
            <person name="Tang X.D."/>
            <person name="Xiao Q."/>
            <person name="Ma X.C."/>
            <person name="Zhu Z.R."/>
            <person name="Zhang C.X."/>
        </authorList>
    </citation>
    <scope>NUCLEOTIDE SEQUENCE [LARGE SCALE GENOMIC DNA]</scope>
    <source>
        <strain evidence="1 2">Hangzhou</strain>
    </source>
</reference>
<protein>
    <submittedName>
        <fullName evidence="1">Fgf</fullName>
    </submittedName>
</protein>
<dbReference type="KEGG" id="vg:7804568"/>
<sequence>MRANFQCEMFVVVVVAFAAGALGLPLKHETNDVFIDNSSFVQLHSHNRYLAIVDNDLQGTLAYSWEPNTVWLREIHNFKSSFRNAQNCSFLCMDDCGYAYLNSTPNRQCLFTESSGHNISISNGGVKRRLSLYRRTSNRLRLYLAADFDGVVRRVVLPKLNANSVVDAAIFNIIVFDMIETTLTTGWVCPATNSTDLNRRANNPCRRDNMLVFNDVLTHGDDENFVSGSINKNLYAMDDEKEVKILMMMSQNESFRGAVAITTTTTPAAISTQNPTFDDEDRIDRIVYDYQRRKNELPITNSSFVFDSNYTFENCKFVKV</sequence>
<dbReference type="SUPFAM" id="SSF50353">
    <property type="entry name" value="Cytokine"/>
    <property type="match status" value="1"/>
</dbReference>
<dbReference type="Proteomes" id="UP000203846">
    <property type="component" value="Segment"/>
</dbReference>
<proteinExistence type="predicted"/>
<dbReference type="OrthoDB" id="23683at10239"/>
<dbReference type="InterPro" id="IPR008996">
    <property type="entry name" value="IL1/FGF"/>
</dbReference>
<dbReference type="Gene3D" id="2.80.10.50">
    <property type="match status" value="1"/>
</dbReference>
<accession>C3TX21</accession>